<proteinExistence type="predicted"/>
<comment type="caution">
    <text evidence="1">The sequence shown here is derived from an EMBL/GenBank/DDBJ whole genome shotgun (WGS) entry which is preliminary data.</text>
</comment>
<dbReference type="AlphaFoldDB" id="A0A7V2ZM08"/>
<evidence type="ECO:0000313" key="1">
    <source>
        <dbReference type="EMBL" id="HFI92350.1"/>
    </source>
</evidence>
<dbReference type="EMBL" id="DSUJ01000011">
    <property type="protein sequence ID" value="HFI92350.1"/>
    <property type="molecule type" value="Genomic_DNA"/>
</dbReference>
<protein>
    <submittedName>
        <fullName evidence="1">Glycosyltransferase</fullName>
    </submittedName>
</protein>
<reference evidence="1" key="1">
    <citation type="journal article" date="2020" name="mSystems">
        <title>Genome- and Community-Level Interaction Insights into Carbon Utilization and Element Cycling Functions of Hydrothermarchaeota in Hydrothermal Sediment.</title>
        <authorList>
            <person name="Zhou Z."/>
            <person name="Liu Y."/>
            <person name="Xu W."/>
            <person name="Pan J."/>
            <person name="Luo Z.H."/>
            <person name="Li M."/>
        </authorList>
    </citation>
    <scope>NUCLEOTIDE SEQUENCE [LARGE SCALE GENOMIC DNA]</scope>
    <source>
        <strain evidence="1">SpSt-479</strain>
    </source>
</reference>
<dbReference type="GO" id="GO:0016740">
    <property type="term" value="F:transferase activity"/>
    <property type="evidence" value="ECO:0007669"/>
    <property type="project" value="UniProtKB-KW"/>
</dbReference>
<gene>
    <name evidence="1" type="ORF">ENS31_12610</name>
</gene>
<sequence>MNNLAPIALFVYARPDETSKTVEALSKNYLAPESELYIFSDGPKGEKDFNKVAEVRKFIKSITTGFKKIIIIEREKNLGLANSIITGVSEVLRNNDKIIVMEEDLISSPNFLDFLNRSLQKYENNKKVFSVTGYTYQLMIPNGYKFDNYFTTRCESLGWGTWKDRWIKADWELKEFKNFIMNKNAVKNFNRVGSDLIGMLIKQQLGKLDSWAVRWCFTHFNNNAVCSYPTSSKIIHIGEGGFATHVKRQNKLLDTELDFENKQDFVLAEEVFFEKEIVNQYKKFFKLNLIKKIKTKLLLLKFKISS</sequence>
<keyword evidence="1" id="KW-0808">Transferase</keyword>
<accession>A0A7V2ZM08</accession>
<organism evidence="1">
    <name type="scientific">Ignavibacterium album</name>
    <dbReference type="NCBI Taxonomy" id="591197"/>
    <lineage>
        <taxon>Bacteria</taxon>
        <taxon>Pseudomonadati</taxon>
        <taxon>Ignavibacteriota</taxon>
        <taxon>Ignavibacteria</taxon>
        <taxon>Ignavibacteriales</taxon>
        <taxon>Ignavibacteriaceae</taxon>
        <taxon>Ignavibacterium</taxon>
    </lineage>
</organism>
<dbReference type="InterPro" id="IPR029044">
    <property type="entry name" value="Nucleotide-diphossugar_trans"/>
</dbReference>
<name>A0A7V2ZM08_9BACT</name>
<dbReference type="SUPFAM" id="SSF53448">
    <property type="entry name" value="Nucleotide-diphospho-sugar transferases"/>
    <property type="match status" value="1"/>
</dbReference>
<dbReference type="Gene3D" id="3.90.550.10">
    <property type="entry name" value="Spore Coat Polysaccharide Biosynthesis Protein SpsA, Chain A"/>
    <property type="match status" value="1"/>
</dbReference>